<proteinExistence type="predicted"/>
<organism evidence="2 3">
    <name type="scientific">Acer saccharum</name>
    <name type="common">Sugar maple</name>
    <dbReference type="NCBI Taxonomy" id="4024"/>
    <lineage>
        <taxon>Eukaryota</taxon>
        <taxon>Viridiplantae</taxon>
        <taxon>Streptophyta</taxon>
        <taxon>Embryophyta</taxon>
        <taxon>Tracheophyta</taxon>
        <taxon>Spermatophyta</taxon>
        <taxon>Magnoliopsida</taxon>
        <taxon>eudicotyledons</taxon>
        <taxon>Gunneridae</taxon>
        <taxon>Pentapetalae</taxon>
        <taxon>rosids</taxon>
        <taxon>malvids</taxon>
        <taxon>Sapindales</taxon>
        <taxon>Sapindaceae</taxon>
        <taxon>Hippocastanoideae</taxon>
        <taxon>Acereae</taxon>
        <taxon>Acer</taxon>
    </lineage>
</organism>
<dbReference type="GO" id="GO:0003677">
    <property type="term" value="F:DNA binding"/>
    <property type="evidence" value="ECO:0007669"/>
    <property type="project" value="InterPro"/>
</dbReference>
<accession>A0AA39S2Y1</accession>
<dbReference type="InterPro" id="IPR025525">
    <property type="entry name" value="hAT-like_transposase_RNase-H"/>
</dbReference>
<comment type="caution">
    <text evidence="2">The sequence shown here is derived from an EMBL/GenBank/DDBJ whole genome shotgun (WGS) entry which is preliminary data.</text>
</comment>
<protein>
    <recommendedName>
        <fullName evidence="1">hAT-like transposase RNase-H fold domain-containing protein</fullName>
    </recommendedName>
</protein>
<reference evidence="2" key="2">
    <citation type="submission" date="2023-06" db="EMBL/GenBank/DDBJ databases">
        <authorList>
            <person name="Swenson N.G."/>
            <person name="Wegrzyn J.L."/>
            <person name="Mcevoy S.L."/>
        </authorList>
    </citation>
    <scope>NUCLEOTIDE SEQUENCE</scope>
    <source>
        <strain evidence="2">NS2018</strain>
        <tissue evidence="2">Leaf</tissue>
    </source>
</reference>
<gene>
    <name evidence="2" type="ORF">LWI29_006698</name>
</gene>
<dbReference type="EMBL" id="JAUESC010000383">
    <property type="protein sequence ID" value="KAK0584029.1"/>
    <property type="molecule type" value="Genomic_DNA"/>
</dbReference>
<evidence type="ECO:0000313" key="3">
    <source>
        <dbReference type="Proteomes" id="UP001168877"/>
    </source>
</evidence>
<sequence>MDPDNLDVEDIHYESMEEDYDGGETQVDEVKDLGKGKENVLEKKPHRQRKSTSKVWSVFVKLPRGKDGKLHYKCKMCGKTYRCESCYGTALVLDPRYKMTFVEFAYKKVYGFESVEIENVQNKLFSLFNEYMMHSTRRVTSNSLPNGSSSRESENITTSSMHATISYLDLLEVID</sequence>
<evidence type="ECO:0000259" key="1">
    <source>
        <dbReference type="Pfam" id="PF14372"/>
    </source>
</evidence>
<dbReference type="Proteomes" id="UP001168877">
    <property type="component" value="Unassembled WGS sequence"/>
</dbReference>
<reference evidence="2" key="1">
    <citation type="journal article" date="2022" name="Plant J.">
        <title>Strategies of tolerance reflected in two North American maple genomes.</title>
        <authorList>
            <person name="McEvoy S.L."/>
            <person name="Sezen U.U."/>
            <person name="Trouern-Trend A."/>
            <person name="McMahon S.M."/>
            <person name="Schaberg P.G."/>
            <person name="Yang J."/>
            <person name="Wegrzyn J.L."/>
            <person name="Swenson N.G."/>
        </authorList>
    </citation>
    <scope>NUCLEOTIDE SEQUENCE</scope>
    <source>
        <strain evidence="2">NS2018</strain>
    </source>
</reference>
<feature type="domain" description="hAT-like transposase RNase-H fold" evidence="1">
    <location>
        <begin position="82"/>
        <end position="131"/>
    </location>
</feature>
<evidence type="ECO:0000313" key="2">
    <source>
        <dbReference type="EMBL" id="KAK0584029.1"/>
    </source>
</evidence>
<dbReference type="Pfam" id="PF14372">
    <property type="entry name" value="hAT-like_RNase-H"/>
    <property type="match status" value="1"/>
</dbReference>
<name>A0AA39S2Y1_ACESA</name>
<keyword evidence="3" id="KW-1185">Reference proteome</keyword>
<dbReference type="AlphaFoldDB" id="A0AA39S2Y1"/>